<feature type="transmembrane region" description="Helical" evidence="7">
    <location>
        <begin position="60"/>
        <end position="80"/>
    </location>
</feature>
<feature type="transmembrane region" description="Helical" evidence="7">
    <location>
        <begin position="261"/>
        <end position="284"/>
    </location>
</feature>
<evidence type="ECO:0000256" key="6">
    <source>
        <dbReference type="ARBA" id="ARBA00023136"/>
    </source>
</evidence>
<keyword evidence="6 7" id="KW-0472">Membrane</keyword>
<accession>A0A1M7HX95</accession>
<keyword evidence="4 7" id="KW-0812">Transmembrane</keyword>
<evidence type="ECO:0000256" key="5">
    <source>
        <dbReference type="ARBA" id="ARBA00022989"/>
    </source>
</evidence>
<evidence type="ECO:0000256" key="1">
    <source>
        <dbReference type="ARBA" id="ARBA00007150"/>
    </source>
</evidence>
<dbReference type="EMBL" id="FRCJ01000003">
    <property type="protein sequence ID" value="SHM33038.1"/>
    <property type="molecule type" value="Genomic_DNA"/>
</dbReference>
<comment type="subcellular location">
    <subcellularLocation>
        <location evidence="7">Cell membrane</location>
        <topology evidence="7">Multi-pass membrane protein</topology>
    </subcellularLocation>
</comment>
<evidence type="ECO:0000256" key="7">
    <source>
        <dbReference type="HAMAP-Rule" id="MF_01147"/>
    </source>
</evidence>
<keyword evidence="2 7" id="KW-1003">Cell membrane</keyword>
<dbReference type="UniPathway" id="UPA00664"/>
<keyword evidence="8" id="KW-0449">Lipoprotein</keyword>
<evidence type="ECO:0000256" key="2">
    <source>
        <dbReference type="ARBA" id="ARBA00022475"/>
    </source>
</evidence>
<dbReference type="HAMAP" id="MF_01147">
    <property type="entry name" value="Lgt"/>
    <property type="match status" value="1"/>
</dbReference>
<feature type="binding site" evidence="7">
    <location>
        <position position="170"/>
    </location>
    <ligand>
        <name>a 1,2-diacyl-sn-glycero-3-phospho-(1'-sn-glycerol)</name>
        <dbReference type="ChEBI" id="CHEBI:64716"/>
    </ligand>
</feature>
<evidence type="ECO:0000313" key="9">
    <source>
        <dbReference type="Proteomes" id="UP000184280"/>
    </source>
</evidence>
<dbReference type="OrthoDB" id="871140at2"/>
<feature type="transmembrane region" description="Helical" evidence="7">
    <location>
        <begin position="30"/>
        <end position="48"/>
    </location>
</feature>
<evidence type="ECO:0000256" key="3">
    <source>
        <dbReference type="ARBA" id="ARBA00022679"/>
    </source>
</evidence>
<organism evidence="8 9">
    <name type="scientific">Xylanibacter ruminicola</name>
    <name type="common">Prevotella ruminicola</name>
    <dbReference type="NCBI Taxonomy" id="839"/>
    <lineage>
        <taxon>Bacteria</taxon>
        <taxon>Pseudomonadati</taxon>
        <taxon>Bacteroidota</taxon>
        <taxon>Bacteroidia</taxon>
        <taxon>Bacteroidales</taxon>
        <taxon>Prevotellaceae</taxon>
        <taxon>Xylanibacter</taxon>
    </lineage>
</organism>
<comment type="pathway">
    <text evidence="7">Protein modification; lipoprotein biosynthesis (diacylglyceryl transfer).</text>
</comment>
<sequence length="290" mass="33061">MMNLLNYILWDPDLIAFKLGPIPLLGTIAVRWYGLLWVIGLTLAYLVVKRLYKEQKIKDEYFDPLFIYCFLGILIGARLGHCIFYEPDYFLTSGKGLIEMILPIRLGDDGSWLGQTFGFHIIGYAGLASHGGTLGLMIALWMYVRKTKLGIWTVLDNIAIATGTTACFIRLGNLMNSEIIGKITDVPWAFIFEKVDAVPRHPGQLYEAIAYAILFVIMWTLHKKKPEKIGTGWYFGFCLTYIFTFRFFIEYTKEIQEAFEASLPIDMGQILSIPFIILGTYCMIKAKKKA</sequence>
<feature type="transmembrane region" description="Helical" evidence="7">
    <location>
        <begin position="233"/>
        <end position="249"/>
    </location>
</feature>
<protein>
    <recommendedName>
        <fullName evidence="7">Phosphatidylglycerol--prolipoprotein diacylglyceryl transferase</fullName>
        <ecNumber evidence="7">2.5.1.145</ecNumber>
    </recommendedName>
</protein>
<dbReference type="EC" id="2.5.1.145" evidence="7"/>
<comment type="similarity">
    <text evidence="1 7">Belongs to the Lgt family.</text>
</comment>
<keyword evidence="3 7" id="KW-0808">Transferase</keyword>
<dbReference type="GO" id="GO:0042158">
    <property type="term" value="P:lipoprotein biosynthetic process"/>
    <property type="evidence" value="ECO:0007669"/>
    <property type="project" value="UniProtKB-UniRule"/>
</dbReference>
<feature type="transmembrane region" description="Helical" evidence="7">
    <location>
        <begin position="203"/>
        <end position="221"/>
    </location>
</feature>
<dbReference type="GO" id="GO:0005886">
    <property type="term" value="C:plasma membrane"/>
    <property type="evidence" value="ECO:0007669"/>
    <property type="project" value="UniProtKB-SubCell"/>
</dbReference>
<comment type="function">
    <text evidence="7">Catalyzes the transfer of the diacylglyceryl group from phosphatidylglycerol to the sulfhydryl group of the N-terminal cysteine of a prolipoprotein, the first step in the formation of mature lipoproteins.</text>
</comment>
<comment type="catalytic activity">
    <reaction evidence="7">
        <text>L-cysteinyl-[prolipoprotein] + a 1,2-diacyl-sn-glycero-3-phospho-(1'-sn-glycerol) = an S-1,2-diacyl-sn-glyceryl-L-cysteinyl-[prolipoprotein] + sn-glycerol 1-phosphate + H(+)</text>
        <dbReference type="Rhea" id="RHEA:56712"/>
        <dbReference type="Rhea" id="RHEA-COMP:14679"/>
        <dbReference type="Rhea" id="RHEA-COMP:14680"/>
        <dbReference type="ChEBI" id="CHEBI:15378"/>
        <dbReference type="ChEBI" id="CHEBI:29950"/>
        <dbReference type="ChEBI" id="CHEBI:57685"/>
        <dbReference type="ChEBI" id="CHEBI:64716"/>
        <dbReference type="ChEBI" id="CHEBI:140658"/>
        <dbReference type="EC" id="2.5.1.145"/>
    </reaction>
</comment>
<dbReference type="PANTHER" id="PTHR30589:SF0">
    <property type="entry name" value="PHOSPHATIDYLGLYCEROL--PROLIPOPROTEIN DIACYLGLYCERYL TRANSFERASE"/>
    <property type="match status" value="1"/>
</dbReference>
<dbReference type="AlphaFoldDB" id="A0A1M7HX95"/>
<name>A0A1M7HX95_XYLRU</name>
<evidence type="ECO:0000313" key="8">
    <source>
        <dbReference type="EMBL" id="SHM33038.1"/>
    </source>
</evidence>
<dbReference type="Pfam" id="PF01790">
    <property type="entry name" value="LGT"/>
    <property type="match status" value="1"/>
</dbReference>
<dbReference type="GO" id="GO:0008961">
    <property type="term" value="F:phosphatidylglycerol-prolipoprotein diacylglyceryl transferase activity"/>
    <property type="evidence" value="ECO:0007669"/>
    <property type="project" value="UniProtKB-UniRule"/>
</dbReference>
<proteinExistence type="inferred from homology"/>
<reference evidence="8 9" key="1">
    <citation type="submission" date="2016-11" db="EMBL/GenBank/DDBJ databases">
        <authorList>
            <person name="Jaros S."/>
            <person name="Januszkiewicz K."/>
            <person name="Wedrychowicz H."/>
        </authorList>
    </citation>
    <scope>NUCLEOTIDE SEQUENCE [LARGE SCALE GENOMIC DNA]</scope>
    <source>
        <strain evidence="8 9">BPI-34</strain>
    </source>
</reference>
<dbReference type="NCBIfam" id="TIGR00544">
    <property type="entry name" value="lgt"/>
    <property type="match status" value="1"/>
</dbReference>
<feature type="transmembrane region" description="Helical" evidence="7">
    <location>
        <begin position="121"/>
        <end position="144"/>
    </location>
</feature>
<gene>
    <name evidence="7" type="primary">lgt</name>
    <name evidence="8" type="ORF">SAMN04488494_1708</name>
</gene>
<feature type="transmembrane region" description="Helical" evidence="7">
    <location>
        <begin position="151"/>
        <end position="171"/>
    </location>
</feature>
<dbReference type="RefSeq" id="WP_073044478.1">
    <property type="nucleotide sequence ID" value="NZ_FOLF01000001.1"/>
</dbReference>
<dbReference type="PANTHER" id="PTHR30589">
    <property type="entry name" value="PROLIPOPROTEIN DIACYLGLYCERYL TRANSFERASE"/>
    <property type="match status" value="1"/>
</dbReference>
<dbReference type="Proteomes" id="UP000184280">
    <property type="component" value="Unassembled WGS sequence"/>
</dbReference>
<keyword evidence="5 7" id="KW-1133">Transmembrane helix</keyword>
<dbReference type="InterPro" id="IPR001640">
    <property type="entry name" value="Lgt"/>
</dbReference>
<evidence type="ECO:0000256" key="4">
    <source>
        <dbReference type="ARBA" id="ARBA00022692"/>
    </source>
</evidence>